<comment type="caution">
    <text evidence="1">The sequence shown here is derived from an EMBL/GenBank/DDBJ whole genome shotgun (WGS) entry which is preliminary data.</text>
</comment>
<name>A0ABN7X7B8_GIGMA</name>
<reference evidence="1 2" key="1">
    <citation type="submission" date="2021-06" db="EMBL/GenBank/DDBJ databases">
        <authorList>
            <person name="Kallberg Y."/>
            <person name="Tangrot J."/>
            <person name="Rosling A."/>
        </authorList>
    </citation>
    <scope>NUCLEOTIDE SEQUENCE [LARGE SCALE GENOMIC DNA]</scope>
    <source>
        <strain evidence="1 2">120-4 pot B 10/14</strain>
    </source>
</reference>
<gene>
    <name evidence="1" type="ORF">GMARGA_LOCUS39908</name>
</gene>
<accession>A0ABN7X7B8</accession>
<proteinExistence type="predicted"/>
<keyword evidence="2" id="KW-1185">Reference proteome</keyword>
<protein>
    <submittedName>
        <fullName evidence="1">4536_t:CDS:1</fullName>
    </submittedName>
</protein>
<dbReference type="EMBL" id="CAJVQB010098142">
    <property type="protein sequence ID" value="CAG8849832.1"/>
    <property type="molecule type" value="Genomic_DNA"/>
</dbReference>
<organism evidence="1 2">
    <name type="scientific">Gigaspora margarita</name>
    <dbReference type="NCBI Taxonomy" id="4874"/>
    <lineage>
        <taxon>Eukaryota</taxon>
        <taxon>Fungi</taxon>
        <taxon>Fungi incertae sedis</taxon>
        <taxon>Mucoromycota</taxon>
        <taxon>Glomeromycotina</taxon>
        <taxon>Glomeromycetes</taxon>
        <taxon>Diversisporales</taxon>
        <taxon>Gigasporaceae</taxon>
        <taxon>Gigaspora</taxon>
    </lineage>
</organism>
<evidence type="ECO:0000313" key="2">
    <source>
        <dbReference type="Proteomes" id="UP000789901"/>
    </source>
</evidence>
<feature type="non-terminal residue" evidence="1">
    <location>
        <position position="1"/>
    </location>
</feature>
<sequence>VIDIHYVHFSRLSREIYCKHDFLKTLKSSEYLIRLLPDILYYNYGFAIKVQGQQQEKAESYIINIKL</sequence>
<evidence type="ECO:0000313" key="1">
    <source>
        <dbReference type="EMBL" id="CAG8849832.1"/>
    </source>
</evidence>
<dbReference type="Proteomes" id="UP000789901">
    <property type="component" value="Unassembled WGS sequence"/>
</dbReference>